<gene>
    <name evidence="12" type="ORF">RIMI_LOCUS10258485</name>
</gene>
<evidence type="ECO:0000256" key="5">
    <source>
        <dbReference type="ARBA" id="ARBA00022692"/>
    </source>
</evidence>
<feature type="compositionally biased region" description="Basic and acidic residues" evidence="9">
    <location>
        <begin position="356"/>
        <end position="367"/>
    </location>
</feature>
<feature type="transmembrane region" description="Helical" evidence="10">
    <location>
        <begin position="488"/>
        <end position="511"/>
    </location>
</feature>
<reference evidence="12" key="1">
    <citation type="submission" date="2023-07" db="EMBL/GenBank/DDBJ databases">
        <authorList>
            <person name="Stuckert A."/>
        </authorList>
    </citation>
    <scope>NUCLEOTIDE SEQUENCE</scope>
</reference>
<name>A0ABN9LKA5_9NEOB</name>
<evidence type="ECO:0000313" key="13">
    <source>
        <dbReference type="Proteomes" id="UP001176940"/>
    </source>
</evidence>
<keyword evidence="4" id="KW-0813">Transport</keyword>
<keyword evidence="3" id="KW-0050">Antiport</keyword>
<keyword evidence="13" id="KW-1185">Reference proteome</keyword>
<evidence type="ECO:0000256" key="7">
    <source>
        <dbReference type="ARBA" id="ARBA00023136"/>
    </source>
</evidence>
<feature type="domain" description="Sodium/calcium exchanger membrane region" evidence="11">
    <location>
        <begin position="424"/>
        <end position="541"/>
    </location>
</feature>
<evidence type="ECO:0000313" key="12">
    <source>
        <dbReference type="EMBL" id="CAJ0944103.1"/>
    </source>
</evidence>
<keyword evidence="4" id="KW-0106">Calcium</keyword>
<feature type="region of interest" description="Disordered" evidence="9">
    <location>
        <begin position="353"/>
        <end position="373"/>
    </location>
</feature>
<feature type="transmembrane region" description="Helical" evidence="10">
    <location>
        <begin position="459"/>
        <end position="482"/>
    </location>
</feature>
<comment type="caution">
    <text evidence="12">The sequence shown here is derived from an EMBL/GenBank/DDBJ whole genome shotgun (WGS) entry which is preliminary data.</text>
</comment>
<feature type="non-terminal residue" evidence="12">
    <location>
        <position position="1"/>
    </location>
</feature>
<feature type="non-terminal residue" evidence="12">
    <location>
        <position position="1031"/>
    </location>
</feature>
<evidence type="ECO:0000256" key="10">
    <source>
        <dbReference type="SAM" id="Phobius"/>
    </source>
</evidence>
<keyword evidence="7 10" id="KW-0472">Membrane</keyword>
<keyword evidence="4" id="KW-0406">Ion transport</keyword>
<keyword evidence="4" id="KW-0109">Calcium transport</keyword>
<evidence type="ECO:0000256" key="3">
    <source>
        <dbReference type="ARBA" id="ARBA00022449"/>
    </source>
</evidence>
<accession>A0ABN9LKA5</accession>
<comment type="catalytic activity">
    <reaction evidence="8">
        <text>Ca(2+)(out) + K(+)(out) + 4 Na(+)(in) = Ca(2+)(in) + K(+)(in) + 4 Na(+)(out)</text>
        <dbReference type="Rhea" id="RHEA:69967"/>
        <dbReference type="ChEBI" id="CHEBI:29101"/>
        <dbReference type="ChEBI" id="CHEBI:29103"/>
        <dbReference type="ChEBI" id="CHEBI:29108"/>
    </reaction>
</comment>
<keyword evidence="5 10" id="KW-0812">Transmembrane</keyword>
<dbReference type="EMBL" id="CAUEEQ010022066">
    <property type="protein sequence ID" value="CAJ0944103.1"/>
    <property type="molecule type" value="Genomic_DNA"/>
</dbReference>
<evidence type="ECO:0000256" key="8">
    <source>
        <dbReference type="ARBA" id="ARBA00033627"/>
    </source>
</evidence>
<evidence type="ECO:0000256" key="2">
    <source>
        <dbReference type="ARBA" id="ARBA00005364"/>
    </source>
</evidence>
<dbReference type="PANTHER" id="PTHR10846:SF61">
    <property type="entry name" value="SODIUM_POTASSIUM_CALCIUM EXCHANGER 5"/>
    <property type="match status" value="1"/>
</dbReference>
<evidence type="ECO:0000256" key="1">
    <source>
        <dbReference type="ARBA" id="ARBA00004141"/>
    </source>
</evidence>
<feature type="transmembrane region" description="Helical" evidence="10">
    <location>
        <begin position="420"/>
        <end position="438"/>
    </location>
</feature>
<evidence type="ECO:0000256" key="9">
    <source>
        <dbReference type="SAM" id="MobiDB-lite"/>
    </source>
</evidence>
<protein>
    <recommendedName>
        <fullName evidence="11">Sodium/calcium exchanger membrane region domain-containing protein</fullName>
    </recommendedName>
</protein>
<proteinExistence type="inferred from homology"/>
<organism evidence="12 13">
    <name type="scientific">Ranitomeya imitator</name>
    <name type="common">mimic poison frog</name>
    <dbReference type="NCBI Taxonomy" id="111125"/>
    <lineage>
        <taxon>Eukaryota</taxon>
        <taxon>Metazoa</taxon>
        <taxon>Chordata</taxon>
        <taxon>Craniata</taxon>
        <taxon>Vertebrata</taxon>
        <taxon>Euteleostomi</taxon>
        <taxon>Amphibia</taxon>
        <taxon>Batrachia</taxon>
        <taxon>Anura</taxon>
        <taxon>Neobatrachia</taxon>
        <taxon>Hyloidea</taxon>
        <taxon>Dendrobatidae</taxon>
        <taxon>Dendrobatinae</taxon>
        <taxon>Ranitomeya</taxon>
    </lineage>
</organism>
<dbReference type="Pfam" id="PF01699">
    <property type="entry name" value="Na_Ca_ex"/>
    <property type="match status" value="1"/>
</dbReference>
<dbReference type="PANTHER" id="PTHR10846">
    <property type="entry name" value="SODIUM/POTASSIUM/CALCIUM EXCHANGER"/>
    <property type="match status" value="1"/>
</dbReference>
<dbReference type="Gene3D" id="1.20.1420.30">
    <property type="entry name" value="NCX, central ion-binding region"/>
    <property type="match status" value="1"/>
</dbReference>
<evidence type="ECO:0000256" key="6">
    <source>
        <dbReference type="ARBA" id="ARBA00022989"/>
    </source>
</evidence>
<comment type="subcellular location">
    <subcellularLocation>
        <location evidence="1">Membrane</location>
        <topology evidence="1">Multi-pass membrane protein</topology>
    </subcellularLocation>
</comment>
<evidence type="ECO:0000259" key="11">
    <source>
        <dbReference type="Pfam" id="PF01699"/>
    </source>
</evidence>
<feature type="transmembrane region" description="Helical" evidence="10">
    <location>
        <begin position="523"/>
        <end position="542"/>
    </location>
</feature>
<sequence>SCTIRYLGIELLSRVLFLTGYRGVLAGGLVRESQKTLNFRKAKFDQLRDALNLVDWDNILRNKNTDNKWKMFKNILNRQCKRFIPCGNKRTRNRKNPMWLNKEVRQAINSKKKAFALLKQDGTIEALKNYREKNTLSKKLIKAAKKETEKHIAKESKTNPKLFFNYINSKRIKTENVGPLKNSEERMVVDDEEKANILNTFFSTVFTVENEMLGEIPRNNENPILRVTNLTQEEVRNRLNKIKIDKSPGPDGIHPRVLRELTTGSVPQDWRIANVVPIFKKGSKSEPGNYRPKVQMVEHSDLGKEEELNESWHNIFPYPYSIWKIQILYLRPESRVVTSPLCFPAAVLKASTEKQSAGDRQPKDGNQGKHRVTKRGPALSNLMFTLVTGIVENETLCVFSPSSEFPKGLFTEQERRDGGIIIHFLVIIYMFLAVAIVCDEYFIPSLELISERLGLSQDVAGATFMAVGSSAPELVTAFLGVFVTKGDIGVSTIVGSAVYNLLGICAACCLLSSTICKLTCWPLFRDCVAYAVSVGAVIAITFDNRIYCFVFSQGANIFRSALQIIEGTCTDNRHYSITEIQFKTDTRRSEGPARKLTNYGEKGRHERWMIKKWGGQYRSVICQFAQHSDRSPNCQTALQRYQVPALSRHLDPDPRPSWIRDLLQGGGKRPPEQRDHIALLRGSQGSPQGAPSLRDASLHRRHIAIMFDRGVPGVNVPGAVRDRSWHILPDVSCEKQLTPGRNRPRSPPKSSHVDEAALSLPLCSVYGTGTQLSISMTVGVMPCPQCCSVDDKGSMIISTWAGQNSRNCCAHNAEKKKKKAALNSCGKKEVPCHFFFRSRSGSAPIDLHCEVKPAVKPADEKNICGFYCGLWCRTAAAGSAGKRAEVRGRSVAAPPCSDPAPPCSNPTAPCSDAPPSAPMPPRALISPPYTYPASRYESASLILIYGFYIVVLCFDIRINHYMIKKFSPCCTCVADALEENDDQQPLLGWKEESVRVVRQHSRSDSGIFQEDSDYSHLSMSLHELNDISDGQ</sequence>
<keyword evidence="6 10" id="KW-1133">Transmembrane helix</keyword>
<dbReference type="InterPro" id="IPR004481">
    <property type="entry name" value="K/Na/Ca-exchanger"/>
</dbReference>
<dbReference type="Proteomes" id="UP001176940">
    <property type="component" value="Unassembled WGS sequence"/>
</dbReference>
<evidence type="ECO:0000256" key="4">
    <source>
        <dbReference type="ARBA" id="ARBA00022568"/>
    </source>
</evidence>
<dbReference type="InterPro" id="IPR044880">
    <property type="entry name" value="NCX_ion-bd_dom_sf"/>
</dbReference>
<comment type="similarity">
    <text evidence="2">Belongs to the Ca(2+):cation antiporter (CaCA) (TC 2.A.19) family. SLC24A subfamily.</text>
</comment>
<dbReference type="InterPro" id="IPR004837">
    <property type="entry name" value="NaCa_Exmemb"/>
</dbReference>